<dbReference type="GO" id="GO:0005829">
    <property type="term" value="C:cytosol"/>
    <property type="evidence" value="ECO:0007669"/>
    <property type="project" value="TreeGrafter"/>
</dbReference>
<dbReference type="GO" id="GO:0046872">
    <property type="term" value="F:metal ion binding"/>
    <property type="evidence" value="ECO:0007669"/>
    <property type="project" value="UniProtKB-KW"/>
</dbReference>
<accession>A0A8H7ZIE3</accession>
<comment type="cofactor">
    <cofactor evidence="1 7">
        <name>a divalent metal cation</name>
        <dbReference type="ChEBI" id="CHEBI:60240"/>
    </cofactor>
</comment>
<dbReference type="EC" id="3.6.1.-" evidence="7"/>
<dbReference type="GO" id="GO:0000956">
    <property type="term" value="P:nuclear-transcribed mRNA catabolic process"/>
    <property type="evidence" value="ECO:0007669"/>
    <property type="project" value="TreeGrafter"/>
</dbReference>
<dbReference type="GO" id="GO:0005634">
    <property type="term" value="C:nucleus"/>
    <property type="evidence" value="ECO:0007669"/>
    <property type="project" value="UniProtKB-SubCell"/>
</dbReference>
<organism evidence="9 10">
    <name type="scientific">Candida metapsilosis</name>
    <dbReference type="NCBI Taxonomy" id="273372"/>
    <lineage>
        <taxon>Eukaryota</taxon>
        <taxon>Fungi</taxon>
        <taxon>Dikarya</taxon>
        <taxon>Ascomycota</taxon>
        <taxon>Saccharomycotina</taxon>
        <taxon>Pichiomycetes</taxon>
        <taxon>Debaryomycetaceae</taxon>
        <taxon>Candida/Lodderomyces clade</taxon>
        <taxon>Candida</taxon>
    </lineage>
</organism>
<comment type="similarity">
    <text evidence="2 7">Belongs to the DXO/Dom3Z family.</text>
</comment>
<proteinExistence type="inferred from homology"/>
<dbReference type="OrthoDB" id="5853397at2759"/>
<evidence type="ECO:0000313" key="10">
    <source>
        <dbReference type="Proteomes" id="UP000669133"/>
    </source>
</evidence>
<comment type="catalytic activity">
    <reaction evidence="5">
        <text>a 5'-end triphospho-ribonucleoside in mRNA + H2O = a 5'-end phospho-ribonucleoside in mRNA + diphosphate + H(+)</text>
        <dbReference type="Rhea" id="RHEA:78683"/>
        <dbReference type="Rhea" id="RHEA-COMP:15692"/>
        <dbReference type="Rhea" id="RHEA-COMP:17164"/>
        <dbReference type="ChEBI" id="CHEBI:15377"/>
        <dbReference type="ChEBI" id="CHEBI:15378"/>
        <dbReference type="ChEBI" id="CHEBI:33019"/>
        <dbReference type="ChEBI" id="CHEBI:138282"/>
        <dbReference type="ChEBI" id="CHEBI:167618"/>
    </reaction>
    <physiologicalReaction direction="left-to-right" evidence="5">
        <dbReference type="Rhea" id="RHEA:78684"/>
    </physiologicalReaction>
</comment>
<name>A0A8H7ZIE3_9ASCO</name>
<dbReference type="PANTHER" id="PTHR12395:SF9">
    <property type="entry name" value="DECAPPING AND EXORIBONUCLEASE PROTEIN"/>
    <property type="match status" value="1"/>
</dbReference>
<comment type="catalytic activity">
    <reaction evidence="4">
        <text>a 5'-end (N(7)-methyl 5'-triphosphoguanosine)-ribonucleoside-ribonucleotide in mRNA + H2O = a (N(7)-methyl 5'-triphosphoguanosine)-nucleoside + a 5'-end phospho-ribonucleoside in mRNA + H(+)</text>
        <dbReference type="Rhea" id="RHEA:66928"/>
        <dbReference type="Rhea" id="RHEA-COMP:15692"/>
        <dbReference type="Rhea" id="RHEA-COMP:17313"/>
        <dbReference type="ChEBI" id="CHEBI:15377"/>
        <dbReference type="ChEBI" id="CHEBI:15378"/>
        <dbReference type="ChEBI" id="CHEBI:138282"/>
        <dbReference type="ChEBI" id="CHEBI:172876"/>
        <dbReference type="ChEBI" id="CHEBI:172877"/>
    </reaction>
    <physiologicalReaction direction="left-to-right" evidence="4">
        <dbReference type="Rhea" id="RHEA:66929"/>
    </physiologicalReaction>
</comment>
<dbReference type="AlphaFoldDB" id="A0A8H7ZIE3"/>
<dbReference type="EMBL" id="JAEOAQ010000002">
    <property type="protein sequence ID" value="KAG5420581.1"/>
    <property type="molecule type" value="Genomic_DNA"/>
</dbReference>
<protein>
    <recommendedName>
        <fullName evidence="7">Decapping nuclease</fullName>
        <ecNumber evidence="7">3.6.1.-</ecNumber>
    </recommendedName>
</protein>
<keyword evidence="7" id="KW-0547">Nucleotide-binding</keyword>
<reference evidence="9 10" key="1">
    <citation type="submission" date="2020-12" db="EMBL/GenBank/DDBJ databases">
        <title>Effect of drift, selection, and recombination on the evolution of hybrid genomes in Candida yeast pathogens.</title>
        <authorList>
            <person name="Mixao V."/>
            <person name="Ksiezopolska E."/>
            <person name="Saus E."/>
            <person name="Boekhout T."/>
            <person name="Gacser A."/>
            <person name="Gabaldon T."/>
        </authorList>
    </citation>
    <scope>NUCLEOTIDE SEQUENCE [LARGE SCALE GENOMIC DNA]</scope>
    <source>
        <strain evidence="9 10">BP57</strain>
    </source>
</reference>
<keyword evidence="10" id="KW-1185">Reference proteome</keyword>
<evidence type="ECO:0000259" key="8">
    <source>
        <dbReference type="Pfam" id="PF08652"/>
    </source>
</evidence>
<dbReference type="InterPro" id="IPR039039">
    <property type="entry name" value="RAI1-like_fam"/>
</dbReference>
<keyword evidence="7" id="KW-0479">Metal-binding</keyword>
<evidence type="ECO:0000256" key="3">
    <source>
        <dbReference type="ARBA" id="ARBA00022722"/>
    </source>
</evidence>
<dbReference type="GO" id="GO:0110155">
    <property type="term" value="P:NAD-cap decapping"/>
    <property type="evidence" value="ECO:0007669"/>
    <property type="project" value="TreeGrafter"/>
</dbReference>
<evidence type="ECO:0000256" key="5">
    <source>
        <dbReference type="ARBA" id="ARBA00044692"/>
    </source>
</evidence>
<comment type="catalytic activity">
    <reaction evidence="6">
        <text>a 5'-end NAD(+)-phospho-ribonucleoside in mRNA + H2O = a 5'-end phospho-ribonucleoside in mRNA + NAD(+) + H(+)</text>
        <dbReference type="Rhea" id="RHEA:60880"/>
        <dbReference type="Rhea" id="RHEA-COMP:15692"/>
        <dbReference type="Rhea" id="RHEA-COMP:15698"/>
        <dbReference type="ChEBI" id="CHEBI:15377"/>
        <dbReference type="ChEBI" id="CHEBI:15378"/>
        <dbReference type="ChEBI" id="CHEBI:57540"/>
        <dbReference type="ChEBI" id="CHEBI:138282"/>
        <dbReference type="ChEBI" id="CHEBI:144029"/>
    </reaction>
    <physiologicalReaction direction="left-to-right" evidence="6">
        <dbReference type="Rhea" id="RHEA:60881"/>
    </physiologicalReaction>
</comment>
<keyword evidence="7" id="KW-0539">Nucleus</keyword>
<comment type="subcellular location">
    <subcellularLocation>
        <location evidence="7">Nucleus</location>
    </subcellularLocation>
</comment>
<dbReference type="InterPro" id="IPR013961">
    <property type="entry name" value="RAI1"/>
</dbReference>
<keyword evidence="7" id="KW-0378">Hydrolase</keyword>
<comment type="caution">
    <text evidence="9">The sequence shown here is derived from an EMBL/GenBank/DDBJ whole genome shotgun (WGS) entry which is preliminary data.</text>
</comment>
<sequence>MLDKLKLSVFESIVKGIKIENERELNESLESGETFSRHPEELCHYTKEDTTLKFADISGLDQVKISFGPQNKKKRQKKRENEPPLIGACLSEGFHDFVSSNLDTVYSLDDIFKSVQHLIENNTLSRDKLKVLTTRRHLMKLMSIPLNKQPVSFDVIYWRGLIIFAYDWDKELREVSDNFQKMYQYSGFQFERVATGKPHQETASSFYTVVQHTVGQNNVTYSAEIDCAVSLEPGLHNYVELKTHATLPDDKLKTANKLQRKLMVLYCQNKFISCKYSAIGFRSQNFRLVSLKKYTEYELVGLLDTLPIFLTHSCSIKTKHIFQWYNLVICWLSQRQFDDDKPHVFKLRFQREDELMDSHLSMDSVPQEEETQIFNKLVPEWFQNFY</sequence>
<feature type="domain" description="RAI1-like" evidence="8">
    <location>
        <begin position="38"/>
        <end position="382"/>
    </location>
</feature>
<dbReference type="GO" id="GO:0000166">
    <property type="term" value="F:nucleotide binding"/>
    <property type="evidence" value="ECO:0007669"/>
    <property type="project" value="UniProtKB-KW"/>
</dbReference>
<dbReference type="GO" id="GO:0004518">
    <property type="term" value="F:nuclease activity"/>
    <property type="evidence" value="ECO:0007669"/>
    <property type="project" value="UniProtKB-KW"/>
</dbReference>
<evidence type="ECO:0000256" key="1">
    <source>
        <dbReference type="ARBA" id="ARBA00001968"/>
    </source>
</evidence>
<dbReference type="GO" id="GO:0003723">
    <property type="term" value="F:RNA binding"/>
    <property type="evidence" value="ECO:0007669"/>
    <property type="project" value="UniProtKB-KW"/>
</dbReference>
<comment type="function">
    <text evidence="7">Decapping enzyme for NAD-capped RNAs: specifically hydrolyzes the nicotinamide adenine dinucleotide (NAD) cap from a subset of RNAs by removing the entire NAD moiety from the 5'-end of an NAD-capped RNA.</text>
</comment>
<dbReference type="PANTHER" id="PTHR12395">
    <property type="entry name" value="DOM-3 RELATED"/>
    <property type="match status" value="1"/>
</dbReference>
<evidence type="ECO:0000256" key="7">
    <source>
        <dbReference type="RuleBase" id="RU367113"/>
    </source>
</evidence>
<dbReference type="RefSeq" id="XP_067549697.1">
    <property type="nucleotide sequence ID" value="XM_067691320.1"/>
</dbReference>
<keyword evidence="3 7" id="KW-0540">Nuclease</keyword>
<dbReference type="Pfam" id="PF08652">
    <property type="entry name" value="RAI1"/>
    <property type="match status" value="1"/>
</dbReference>
<evidence type="ECO:0000313" key="9">
    <source>
        <dbReference type="EMBL" id="KAG5420581.1"/>
    </source>
</evidence>
<dbReference type="GO" id="GO:0034353">
    <property type="term" value="F:mRNA 5'-diphosphatase activity"/>
    <property type="evidence" value="ECO:0007669"/>
    <property type="project" value="TreeGrafter"/>
</dbReference>
<dbReference type="GeneID" id="93651091"/>
<evidence type="ECO:0000256" key="6">
    <source>
        <dbReference type="ARBA" id="ARBA00048124"/>
    </source>
</evidence>
<keyword evidence="7" id="KW-0694">RNA-binding</keyword>
<gene>
    <name evidence="9" type="ORF">I9W82_002462</name>
</gene>
<evidence type="ECO:0000256" key="4">
    <source>
        <dbReference type="ARBA" id="ARBA00044676"/>
    </source>
</evidence>
<evidence type="ECO:0000256" key="2">
    <source>
        <dbReference type="ARBA" id="ARBA00006562"/>
    </source>
</evidence>
<dbReference type="Proteomes" id="UP000669133">
    <property type="component" value="Unassembled WGS sequence"/>
</dbReference>